<feature type="repeat" description="WD" evidence="3">
    <location>
        <begin position="963"/>
        <end position="1005"/>
    </location>
</feature>
<dbReference type="GO" id="GO:0017070">
    <property type="term" value="F:U6 snRNA binding"/>
    <property type="evidence" value="ECO:0007669"/>
    <property type="project" value="TreeGrafter"/>
</dbReference>
<dbReference type="Pfam" id="PF00400">
    <property type="entry name" value="WD40"/>
    <property type="match status" value="9"/>
</dbReference>
<dbReference type="GO" id="GO:0030621">
    <property type="term" value="F:U4 snRNA binding"/>
    <property type="evidence" value="ECO:0007669"/>
    <property type="project" value="TreeGrafter"/>
</dbReference>
<dbReference type="Gene3D" id="1.20.930.20">
    <property type="entry name" value="Adaptor protein Cbl, N-terminal domain"/>
    <property type="match status" value="1"/>
</dbReference>
<feature type="domain" description="NACHT" evidence="5">
    <location>
        <begin position="328"/>
        <end position="475"/>
    </location>
</feature>
<feature type="region of interest" description="Disordered" evidence="4">
    <location>
        <begin position="1"/>
        <end position="107"/>
    </location>
</feature>
<dbReference type="InterPro" id="IPR020472">
    <property type="entry name" value="WD40_PAC1"/>
</dbReference>
<dbReference type="SUPFAM" id="SSF50978">
    <property type="entry name" value="WD40 repeat-like"/>
    <property type="match status" value="2"/>
</dbReference>
<dbReference type="InterPro" id="IPR019775">
    <property type="entry name" value="WD40_repeat_CS"/>
</dbReference>
<proteinExistence type="predicted"/>
<feature type="compositionally biased region" description="Basic and acidic residues" evidence="4">
    <location>
        <begin position="79"/>
        <end position="95"/>
    </location>
</feature>
<dbReference type="InterPro" id="IPR015943">
    <property type="entry name" value="WD40/YVTN_repeat-like_dom_sf"/>
</dbReference>
<dbReference type="GO" id="GO:0046540">
    <property type="term" value="C:U4/U6 x U5 tri-snRNP complex"/>
    <property type="evidence" value="ECO:0007669"/>
    <property type="project" value="TreeGrafter"/>
</dbReference>
<evidence type="ECO:0000256" key="2">
    <source>
        <dbReference type="ARBA" id="ARBA00022737"/>
    </source>
</evidence>
<dbReference type="InterPro" id="IPR027417">
    <property type="entry name" value="P-loop_NTPase"/>
</dbReference>
<keyword evidence="2" id="KW-0677">Repeat</keyword>
<evidence type="ECO:0000313" key="6">
    <source>
        <dbReference type="EMBL" id="PPR00447.1"/>
    </source>
</evidence>
<dbReference type="PROSITE" id="PS00678">
    <property type="entry name" value="WD_REPEATS_1"/>
    <property type="match status" value="3"/>
</dbReference>
<dbReference type="STRING" id="181874.A0A409YBQ6"/>
<dbReference type="InterPro" id="IPR036322">
    <property type="entry name" value="WD40_repeat_dom_sf"/>
</dbReference>
<dbReference type="OrthoDB" id="3027122at2759"/>
<protein>
    <recommendedName>
        <fullName evidence="5">NACHT domain-containing protein</fullName>
    </recommendedName>
</protein>
<name>A0A409YBQ6_9AGAR</name>
<feature type="compositionally biased region" description="Basic and acidic residues" evidence="4">
    <location>
        <begin position="59"/>
        <end position="68"/>
    </location>
</feature>
<dbReference type="Gene3D" id="2.130.10.10">
    <property type="entry name" value="YVTN repeat-like/Quinoprotein amine dehydrogenase"/>
    <property type="match status" value="4"/>
</dbReference>
<evidence type="ECO:0000259" key="5">
    <source>
        <dbReference type="PROSITE" id="PS50837"/>
    </source>
</evidence>
<feature type="compositionally biased region" description="Polar residues" evidence="4">
    <location>
        <begin position="15"/>
        <end position="27"/>
    </location>
</feature>
<dbReference type="EMBL" id="NHTK01001311">
    <property type="protein sequence ID" value="PPR00447.1"/>
    <property type="molecule type" value="Genomic_DNA"/>
</dbReference>
<dbReference type="InterPro" id="IPR001680">
    <property type="entry name" value="WD40_rpt"/>
</dbReference>
<dbReference type="Proteomes" id="UP000284842">
    <property type="component" value="Unassembled WGS sequence"/>
</dbReference>
<dbReference type="PANTHER" id="PTHR19846:SF0">
    <property type="entry name" value="PRE-MRNA PROCESSING FACTOR 4"/>
    <property type="match status" value="1"/>
</dbReference>
<evidence type="ECO:0000256" key="3">
    <source>
        <dbReference type="PROSITE-ProRule" id="PRU00221"/>
    </source>
</evidence>
<sequence length="1384" mass="153084">MGCCPSKQAVDIESSDIQSNRNVNQQALPVEGNNGNEKAGQSKILPDHEPHNLSSSQDPVDKEDKTGEIKQTSPTHNIQEQDKLSDPAPEGEKAVPHASQASGPRSELKRTALEGLKMTLNLAEKALDGAPIPGVKGTIGAVLKIIEDAEKVGANTETLLQLQSHVDSLCTVVLKPLSGVPESDVPITLKSAADGFVKELEVLLEEWSPRASYGKFRRFLNASSDEGDLKRLSEGIRLAVERFQVEGNVQGQFSHHRIEKDLDIVKDQMTVVISQGQAALVDTLPRARQASFDSGRTGGPTTCFQGTRINVLKTLEAWIGSDDEHQPRVYWLNGLAGVGKSTIAKTISEFAHKKHWLGGSFFFSRGDQDLSNFSLVFPTLAFQLAQFDSRFKLAIAKALEGNADLGYKTPAVQVEQLLVRPLVSSGVSKKQVVLLVLDALDECREAHKALEILQFFLAIANVIPFLFRILITSRPEHHIQTAFDQRKDHSQFILHNVEESVVQDDIRRYLRAHLVDIPKQLGVSYDYEWPREEDLEGLVRKSGTLFVYAATAIRFIANPKVADPQRWLDIQLEVRQAKRVHPFAELDGLYLHVLQSALPADECEDEDFDRFSWIVGCLVLLRNPLSMRALALFTEISIASIRTSLRHVQSVIICPPVESDEGPHIYHPSFPDFITNPARCTDSAFIVEVPATETRVVLRCFAIMEATLRRDVAELGDESPLNDEILDFEAKVARALPEEVRYACLYWAAHLVKLTDGGQEIAQKLNHFVSCSLLNWIEAMSLLNAIPLAVASLRQVKDWAVQSKMHESTNVLLYDGYRLLLSCQFQITRGALQVYRTGLPFTPHGTMLYKTYEKETTSSFRVMHGNTDTWSPCLGVLHGGFGGICSVAYSMDGYYFATGNNGGEVVIWEAESGSQITNFKHSDEGKVRSIAFADHGHGRLLTSGEDGLIILWDLLSRTPLITFRGHIGAINAIAARPQHSPIFASASSDSTIRLWNVTQSSCINELHGDGGPVNSIAFVSDRDQIVSGSQDGVIRLWDIQSSVVLKVFPGNSSAVRSLAVSPNGQYIASGSDDHTVKLFDVSHPGDNAIETLLGHTEAIETVCFSPDGRNLVSGGYERYMRIWDVSSRQLLKKFRGFVTQIVYSPDGSRMASSSTDSTCRLWDAHALPPVPDVDDHQAWVISLKFSPDGELFATGSDQNERLVKIWDAHTGRVTQTLRGHRWAIYCLGFSADGTRLASGSGDCSVRVWDVGSGELLAVLSDHDNWIKEVEFTDGGQTLISRTEDDTFHWDLANPKEPVTVTKERNDKSTNSMMSGYSKGFRFSMGEWHWVYMGKGNSLRRAGGVLEEYRITGFGFHSDRAVFACTDGSVVVLDVSQLKKEFNDQ</sequence>
<dbReference type="SMART" id="SM00320">
    <property type="entry name" value="WD40"/>
    <property type="match status" value="10"/>
</dbReference>
<accession>A0A409YBQ6</accession>
<comment type="caution">
    <text evidence="6">The sequence shown here is derived from an EMBL/GenBank/DDBJ whole genome shotgun (WGS) entry which is preliminary data.</text>
</comment>
<dbReference type="InterPro" id="IPR036537">
    <property type="entry name" value="Adaptor_Cbl_N_dom_sf"/>
</dbReference>
<evidence type="ECO:0000256" key="1">
    <source>
        <dbReference type="ARBA" id="ARBA00022574"/>
    </source>
</evidence>
<keyword evidence="1 3" id="KW-0853">WD repeat</keyword>
<feature type="repeat" description="WD" evidence="3">
    <location>
        <begin position="1092"/>
        <end position="1133"/>
    </location>
</feature>
<dbReference type="GO" id="GO:0007166">
    <property type="term" value="P:cell surface receptor signaling pathway"/>
    <property type="evidence" value="ECO:0007669"/>
    <property type="project" value="InterPro"/>
</dbReference>
<reference evidence="6 7" key="1">
    <citation type="journal article" date="2018" name="Evol. Lett.">
        <title>Horizontal gene cluster transfer increased hallucinogenic mushroom diversity.</title>
        <authorList>
            <person name="Reynolds H.T."/>
            <person name="Vijayakumar V."/>
            <person name="Gluck-Thaler E."/>
            <person name="Korotkin H.B."/>
            <person name="Matheny P.B."/>
            <person name="Slot J.C."/>
        </authorList>
    </citation>
    <scope>NUCLEOTIDE SEQUENCE [LARGE SCALE GENOMIC DNA]</scope>
    <source>
        <strain evidence="6 7">2629</strain>
    </source>
</reference>
<dbReference type="Pfam" id="PF24883">
    <property type="entry name" value="NPHP3_N"/>
    <property type="match status" value="1"/>
</dbReference>
<gene>
    <name evidence="6" type="ORF">CVT24_004508</name>
</gene>
<dbReference type="Gene3D" id="3.40.50.300">
    <property type="entry name" value="P-loop containing nucleotide triphosphate hydrolases"/>
    <property type="match status" value="1"/>
</dbReference>
<dbReference type="CDD" id="cd21037">
    <property type="entry name" value="MLKL_NTD"/>
    <property type="match status" value="1"/>
</dbReference>
<dbReference type="InterPro" id="IPR056884">
    <property type="entry name" value="NPHP3-like_N"/>
</dbReference>
<feature type="repeat" description="WD" evidence="3">
    <location>
        <begin position="1048"/>
        <end position="1082"/>
    </location>
</feature>
<dbReference type="InParanoid" id="A0A409YBQ6"/>
<feature type="repeat" description="WD" evidence="3">
    <location>
        <begin position="1006"/>
        <end position="1047"/>
    </location>
</feature>
<feature type="compositionally biased region" description="Polar residues" evidence="4">
    <location>
        <begin position="69"/>
        <end position="78"/>
    </location>
</feature>
<dbReference type="PROSITE" id="PS50837">
    <property type="entry name" value="NACHT"/>
    <property type="match status" value="1"/>
</dbReference>
<dbReference type="PROSITE" id="PS50082">
    <property type="entry name" value="WD_REPEATS_2"/>
    <property type="match status" value="9"/>
</dbReference>
<dbReference type="PROSITE" id="PS50294">
    <property type="entry name" value="WD_REPEATS_REGION"/>
    <property type="match status" value="6"/>
</dbReference>
<feature type="repeat" description="WD" evidence="3">
    <location>
        <begin position="920"/>
        <end position="962"/>
    </location>
</feature>
<dbReference type="PRINTS" id="PR00320">
    <property type="entry name" value="GPROTEINBRPT"/>
</dbReference>
<feature type="repeat" description="WD" evidence="3">
    <location>
        <begin position="1173"/>
        <end position="1216"/>
    </location>
</feature>
<feature type="repeat" description="WD" evidence="3">
    <location>
        <begin position="877"/>
        <end position="918"/>
    </location>
</feature>
<dbReference type="CDD" id="cd00200">
    <property type="entry name" value="WD40"/>
    <property type="match status" value="1"/>
</dbReference>
<organism evidence="6 7">
    <name type="scientific">Panaeolus cyanescens</name>
    <dbReference type="NCBI Taxonomy" id="181874"/>
    <lineage>
        <taxon>Eukaryota</taxon>
        <taxon>Fungi</taxon>
        <taxon>Dikarya</taxon>
        <taxon>Basidiomycota</taxon>
        <taxon>Agaricomycotina</taxon>
        <taxon>Agaricomycetes</taxon>
        <taxon>Agaricomycetidae</taxon>
        <taxon>Agaricales</taxon>
        <taxon>Agaricineae</taxon>
        <taxon>Galeropsidaceae</taxon>
        <taxon>Panaeolus</taxon>
    </lineage>
</organism>
<dbReference type="GO" id="GO:0000398">
    <property type="term" value="P:mRNA splicing, via spliceosome"/>
    <property type="evidence" value="ECO:0007669"/>
    <property type="project" value="TreeGrafter"/>
</dbReference>
<dbReference type="SUPFAM" id="SSF52540">
    <property type="entry name" value="P-loop containing nucleoside triphosphate hydrolases"/>
    <property type="match status" value="1"/>
</dbReference>
<evidence type="ECO:0000256" key="4">
    <source>
        <dbReference type="SAM" id="MobiDB-lite"/>
    </source>
</evidence>
<dbReference type="PANTHER" id="PTHR19846">
    <property type="entry name" value="WD40 REPEAT PROTEIN"/>
    <property type="match status" value="1"/>
</dbReference>
<dbReference type="InterPro" id="IPR059179">
    <property type="entry name" value="MLKL-like_MCAfunc"/>
</dbReference>
<keyword evidence="7" id="KW-1185">Reference proteome</keyword>
<dbReference type="InterPro" id="IPR007111">
    <property type="entry name" value="NACHT_NTPase"/>
</dbReference>
<evidence type="ECO:0000313" key="7">
    <source>
        <dbReference type="Proteomes" id="UP000284842"/>
    </source>
</evidence>
<feature type="repeat" description="WD" evidence="3">
    <location>
        <begin position="1217"/>
        <end position="1258"/>
    </location>
</feature>
<feature type="repeat" description="WD" evidence="3">
    <location>
        <begin position="1131"/>
        <end position="1163"/>
    </location>
</feature>